<gene>
    <name evidence="8" type="ordered locus">Ecym_4295</name>
</gene>
<evidence type="ECO:0000256" key="1">
    <source>
        <dbReference type="ARBA" id="ARBA00004123"/>
    </source>
</evidence>
<name>G8JTK5_ERECY</name>
<dbReference type="GeneID" id="11469488"/>
<dbReference type="HOGENOM" id="CLU_087036_1_0_1"/>
<dbReference type="GO" id="GO:0008310">
    <property type="term" value="F:single-stranded DNA 3'-5' DNA exonuclease activity"/>
    <property type="evidence" value="ECO:0007669"/>
    <property type="project" value="EnsemblFungi"/>
</dbReference>
<dbReference type="GO" id="GO:1903775">
    <property type="term" value="P:regulation of DNA double-strand break processing"/>
    <property type="evidence" value="ECO:0007669"/>
    <property type="project" value="EnsemblFungi"/>
</dbReference>
<dbReference type="InterPro" id="IPR003958">
    <property type="entry name" value="CBFA_NFYB_domain"/>
</dbReference>
<dbReference type="GO" id="GO:0003690">
    <property type="term" value="F:double-stranded DNA binding"/>
    <property type="evidence" value="ECO:0007669"/>
    <property type="project" value="EnsemblFungi"/>
</dbReference>
<protein>
    <recommendedName>
        <fullName evidence="4">DNA polymerase epsilon subunit D</fullName>
    </recommendedName>
    <alternativeName>
        <fullName evidence="5">DNA polymerase II subunit D</fullName>
    </alternativeName>
</protein>
<dbReference type="GO" id="GO:0008622">
    <property type="term" value="C:epsilon DNA polymerase complex"/>
    <property type="evidence" value="ECO:0007669"/>
    <property type="project" value="EnsemblFungi"/>
</dbReference>
<dbReference type="SUPFAM" id="SSF47113">
    <property type="entry name" value="Histone-fold"/>
    <property type="match status" value="1"/>
</dbReference>
<dbReference type="EMBL" id="CP002500">
    <property type="protein sequence ID" value="AET39358.1"/>
    <property type="molecule type" value="Genomic_DNA"/>
</dbReference>
<dbReference type="GO" id="GO:0006272">
    <property type="term" value="P:leading strand elongation"/>
    <property type="evidence" value="ECO:0007669"/>
    <property type="project" value="EnsemblFungi"/>
</dbReference>
<keyword evidence="2" id="KW-0235">DNA replication</keyword>
<dbReference type="InterPro" id="IPR051377">
    <property type="entry name" value="DNA_Pol-Epsilon_Subunit"/>
</dbReference>
<dbReference type="FunCoup" id="G8JTK5">
    <property type="interactions" value="238"/>
</dbReference>
<accession>G8JTK5</accession>
<dbReference type="eggNOG" id="KOG0870">
    <property type="taxonomic scope" value="Eukaryota"/>
</dbReference>
<dbReference type="GO" id="GO:0031492">
    <property type="term" value="F:nucleosomal DNA binding"/>
    <property type="evidence" value="ECO:0007669"/>
    <property type="project" value="EnsemblFungi"/>
</dbReference>
<dbReference type="STRING" id="931890.G8JTK5"/>
<organism evidence="8 9">
    <name type="scientific">Eremothecium cymbalariae (strain CBS 270.75 / DBVPG 7215 / KCTC 17166 / NRRL Y-17582)</name>
    <name type="common">Yeast</name>
    <dbReference type="NCBI Taxonomy" id="931890"/>
    <lineage>
        <taxon>Eukaryota</taxon>
        <taxon>Fungi</taxon>
        <taxon>Dikarya</taxon>
        <taxon>Ascomycota</taxon>
        <taxon>Saccharomycotina</taxon>
        <taxon>Saccharomycetes</taxon>
        <taxon>Saccharomycetales</taxon>
        <taxon>Saccharomycetaceae</taxon>
        <taxon>Eremothecium</taxon>
    </lineage>
</organism>
<evidence type="ECO:0000256" key="4">
    <source>
        <dbReference type="ARBA" id="ARBA00039775"/>
    </source>
</evidence>
<keyword evidence="3" id="KW-0539">Nucleus</keyword>
<reference evidence="9" key="1">
    <citation type="journal article" date="2012" name="G3 (Bethesda)">
        <title>Pichia sorbitophila, an interspecies yeast hybrid reveals early steps of genome resolution following polyploidization.</title>
        <authorList>
            <person name="Leh Louis V."/>
            <person name="Despons L."/>
            <person name="Friedrich A."/>
            <person name="Martin T."/>
            <person name="Durrens P."/>
            <person name="Casaregola S."/>
            <person name="Neuveglise C."/>
            <person name="Fairhead C."/>
            <person name="Marck C."/>
            <person name="Cruz J.A."/>
            <person name="Straub M.L."/>
            <person name="Kugler V."/>
            <person name="Sacerdot C."/>
            <person name="Uzunov Z."/>
            <person name="Thierry A."/>
            <person name="Weiss S."/>
            <person name="Bleykasten C."/>
            <person name="De Montigny J."/>
            <person name="Jacques N."/>
            <person name="Jung P."/>
            <person name="Lemaire M."/>
            <person name="Mallet S."/>
            <person name="Morel G."/>
            <person name="Richard G.F."/>
            <person name="Sarkar A."/>
            <person name="Savel G."/>
            <person name="Schacherer J."/>
            <person name="Seret M.L."/>
            <person name="Talla E."/>
            <person name="Samson G."/>
            <person name="Jubin C."/>
            <person name="Poulain J."/>
            <person name="Vacherie B."/>
            <person name="Barbe V."/>
            <person name="Pelletier E."/>
            <person name="Sherman D.J."/>
            <person name="Westhof E."/>
            <person name="Weissenbach J."/>
            <person name="Baret P.V."/>
            <person name="Wincker P."/>
            <person name="Gaillardin C."/>
            <person name="Dujon B."/>
            <person name="Souciet J.L."/>
        </authorList>
    </citation>
    <scope>NUCLEOTIDE SEQUENCE [LARGE SCALE GENOMIC DNA]</scope>
    <source>
        <strain evidence="9">CBS 270.75 / DBVPG 7215 / KCTC 17166 / NRRL Y-17582</strain>
    </source>
</reference>
<sequence>MPPKGWKKDAQGNYPTTSYIKEQEKLTVDDLLFPKSIITALAKDSIQQIDTDSKILISKDASLALQRSSTVFVNHVLMAAREIAQNNDRKSCNEEDVLNALDQIGMVGFKSIVRVKVVEYEKCLQQRKAEKAAAAARAGSKKDDQLLEDNSEPPEQEHEQDDSVTSDLEGASTKRVKISEE</sequence>
<dbReference type="PANTHER" id="PTHR46172:SF1">
    <property type="entry name" value="DNA POLYMERASE EPSILON SUBUNIT 3"/>
    <property type="match status" value="1"/>
</dbReference>
<dbReference type="AlphaFoldDB" id="G8JTK5"/>
<dbReference type="CDD" id="cd22928">
    <property type="entry name" value="HFD_POLE3_DPB4"/>
    <property type="match status" value="1"/>
</dbReference>
<dbReference type="PANTHER" id="PTHR46172">
    <property type="entry name" value="DNA POLYMERASE EPSILON SUBUNIT 3"/>
    <property type="match status" value="1"/>
</dbReference>
<evidence type="ECO:0000256" key="6">
    <source>
        <dbReference type="SAM" id="MobiDB-lite"/>
    </source>
</evidence>
<dbReference type="OrthoDB" id="1707486at2759"/>
<comment type="subcellular location">
    <subcellularLocation>
        <location evidence="1">Nucleus</location>
    </subcellularLocation>
</comment>
<feature type="domain" description="Transcription factor CBF/NF-Y/archaeal histone" evidence="7">
    <location>
        <begin position="52"/>
        <end position="101"/>
    </location>
</feature>
<feature type="compositionally biased region" description="Acidic residues" evidence="6">
    <location>
        <begin position="146"/>
        <end position="164"/>
    </location>
</feature>
<dbReference type="Proteomes" id="UP000006790">
    <property type="component" value="Chromosome 4"/>
</dbReference>
<feature type="region of interest" description="Disordered" evidence="6">
    <location>
        <begin position="131"/>
        <end position="181"/>
    </location>
</feature>
<dbReference type="GO" id="GO:0030337">
    <property type="term" value="F:DNA polymerase processivity factor activity"/>
    <property type="evidence" value="ECO:0007669"/>
    <property type="project" value="EnsemblFungi"/>
</dbReference>
<dbReference type="KEGG" id="erc:Ecym_4295"/>
<dbReference type="Pfam" id="PF00808">
    <property type="entry name" value="CBFD_NFYB_HMF"/>
    <property type="match status" value="1"/>
</dbReference>
<dbReference type="InParanoid" id="G8JTK5"/>
<evidence type="ECO:0000256" key="3">
    <source>
        <dbReference type="ARBA" id="ARBA00023242"/>
    </source>
</evidence>
<evidence type="ECO:0000313" key="8">
    <source>
        <dbReference type="EMBL" id="AET39358.1"/>
    </source>
</evidence>
<dbReference type="OMA" id="ALDHIGH"/>
<dbReference type="GO" id="GO:0043596">
    <property type="term" value="C:nuclear replication fork"/>
    <property type="evidence" value="ECO:0007669"/>
    <property type="project" value="EnsemblFungi"/>
</dbReference>
<proteinExistence type="predicted"/>
<dbReference type="GO" id="GO:0046982">
    <property type="term" value="F:protein heterodimerization activity"/>
    <property type="evidence" value="ECO:0007669"/>
    <property type="project" value="InterPro"/>
</dbReference>
<evidence type="ECO:0000313" key="9">
    <source>
        <dbReference type="Proteomes" id="UP000006790"/>
    </source>
</evidence>
<evidence type="ECO:0000256" key="5">
    <source>
        <dbReference type="ARBA" id="ARBA00042096"/>
    </source>
</evidence>
<dbReference type="GO" id="GO:0042276">
    <property type="term" value="P:error-prone translesion synthesis"/>
    <property type="evidence" value="ECO:0007669"/>
    <property type="project" value="EnsemblFungi"/>
</dbReference>
<dbReference type="Gene3D" id="1.10.20.10">
    <property type="entry name" value="Histone, subunit A"/>
    <property type="match status" value="1"/>
</dbReference>
<evidence type="ECO:0000256" key="2">
    <source>
        <dbReference type="ARBA" id="ARBA00022705"/>
    </source>
</evidence>
<dbReference type="RefSeq" id="XP_003646175.1">
    <property type="nucleotide sequence ID" value="XM_003646127.1"/>
</dbReference>
<dbReference type="GO" id="GO:0031507">
    <property type="term" value="P:heterochromatin formation"/>
    <property type="evidence" value="ECO:0007669"/>
    <property type="project" value="TreeGrafter"/>
</dbReference>
<dbReference type="GO" id="GO:0003697">
    <property type="term" value="F:single-stranded DNA binding"/>
    <property type="evidence" value="ECO:0007669"/>
    <property type="project" value="EnsemblFungi"/>
</dbReference>
<dbReference type="GO" id="GO:0008623">
    <property type="term" value="C:CHRAC"/>
    <property type="evidence" value="ECO:0007669"/>
    <property type="project" value="EnsemblFungi"/>
</dbReference>
<keyword evidence="9" id="KW-1185">Reference proteome</keyword>
<evidence type="ECO:0000259" key="7">
    <source>
        <dbReference type="Pfam" id="PF00808"/>
    </source>
</evidence>
<dbReference type="InterPro" id="IPR009072">
    <property type="entry name" value="Histone-fold"/>
</dbReference>